<dbReference type="CDD" id="cd02020">
    <property type="entry name" value="CMPK"/>
    <property type="match status" value="1"/>
</dbReference>
<evidence type="ECO:0000259" key="10">
    <source>
        <dbReference type="Pfam" id="PF02224"/>
    </source>
</evidence>
<dbReference type="InterPro" id="IPR003136">
    <property type="entry name" value="Cytidylate_kin"/>
</dbReference>
<evidence type="ECO:0000256" key="8">
    <source>
        <dbReference type="ARBA" id="ARBA00048478"/>
    </source>
</evidence>
<evidence type="ECO:0000256" key="9">
    <source>
        <dbReference type="HAMAP-Rule" id="MF_00238"/>
    </source>
</evidence>
<dbReference type="GO" id="GO:0015949">
    <property type="term" value="P:nucleobase-containing small molecule interconversion"/>
    <property type="evidence" value="ECO:0007669"/>
    <property type="project" value="TreeGrafter"/>
</dbReference>
<gene>
    <name evidence="9" type="primary">cmk</name>
    <name evidence="11" type="ORF">SAMN04488569_100472</name>
</gene>
<evidence type="ECO:0000313" key="12">
    <source>
        <dbReference type="Proteomes" id="UP000199589"/>
    </source>
</evidence>
<dbReference type="FunFam" id="3.40.50.300:FF:000484">
    <property type="entry name" value="Cytidylate kinase"/>
    <property type="match status" value="1"/>
</dbReference>
<evidence type="ECO:0000313" key="11">
    <source>
        <dbReference type="EMBL" id="SFJ97515.1"/>
    </source>
</evidence>
<dbReference type="GO" id="GO:0005524">
    <property type="term" value="F:ATP binding"/>
    <property type="evidence" value="ECO:0007669"/>
    <property type="project" value="UniProtKB-UniRule"/>
</dbReference>
<comment type="catalytic activity">
    <reaction evidence="8 9">
        <text>CMP + ATP = CDP + ADP</text>
        <dbReference type="Rhea" id="RHEA:11600"/>
        <dbReference type="ChEBI" id="CHEBI:30616"/>
        <dbReference type="ChEBI" id="CHEBI:58069"/>
        <dbReference type="ChEBI" id="CHEBI:60377"/>
        <dbReference type="ChEBI" id="CHEBI:456216"/>
        <dbReference type="EC" id="2.7.4.25"/>
    </reaction>
</comment>
<dbReference type="HAMAP" id="MF_00238">
    <property type="entry name" value="Cytidyl_kinase_type1"/>
    <property type="match status" value="1"/>
</dbReference>
<dbReference type="GO" id="GO:0036430">
    <property type="term" value="F:CMP kinase activity"/>
    <property type="evidence" value="ECO:0007669"/>
    <property type="project" value="RHEA"/>
</dbReference>
<accession>A0A1I3VQJ4</accession>
<keyword evidence="2 9" id="KW-0963">Cytoplasm</keyword>
<keyword evidence="4 9" id="KW-0547">Nucleotide-binding</keyword>
<keyword evidence="3 9" id="KW-0808">Transferase</keyword>
<name>A0A1I3VQJ4_9LACT</name>
<dbReference type="GO" id="GO:0005829">
    <property type="term" value="C:cytosol"/>
    <property type="evidence" value="ECO:0007669"/>
    <property type="project" value="TreeGrafter"/>
</dbReference>
<dbReference type="InterPro" id="IPR027417">
    <property type="entry name" value="P-loop_NTPase"/>
</dbReference>
<dbReference type="PANTHER" id="PTHR21299">
    <property type="entry name" value="CYTIDYLATE KINASE/PANTOATE-BETA-ALANINE LIGASE"/>
    <property type="match status" value="1"/>
</dbReference>
<comment type="similarity">
    <text evidence="1 9">Belongs to the cytidylate kinase family. Type 1 subfamily.</text>
</comment>
<evidence type="ECO:0000256" key="5">
    <source>
        <dbReference type="ARBA" id="ARBA00022777"/>
    </source>
</evidence>
<dbReference type="NCBIfam" id="TIGR00017">
    <property type="entry name" value="cmk"/>
    <property type="match status" value="1"/>
</dbReference>
<keyword evidence="5 9" id="KW-0418">Kinase</keyword>
<evidence type="ECO:0000256" key="1">
    <source>
        <dbReference type="ARBA" id="ARBA00009427"/>
    </source>
</evidence>
<feature type="domain" description="Cytidylate kinase" evidence="10">
    <location>
        <begin position="3"/>
        <end position="215"/>
    </location>
</feature>
<protein>
    <recommendedName>
        <fullName evidence="9">Cytidylate kinase</fullName>
        <shortName evidence="9">CK</shortName>
        <ecNumber evidence="9">2.7.4.25</ecNumber>
    </recommendedName>
    <alternativeName>
        <fullName evidence="9">Cytidine monophosphate kinase</fullName>
        <shortName evidence="9">CMP kinase</shortName>
    </alternativeName>
</protein>
<dbReference type="EMBL" id="FOSJ01000004">
    <property type="protein sequence ID" value="SFJ97515.1"/>
    <property type="molecule type" value="Genomic_DNA"/>
</dbReference>
<dbReference type="Proteomes" id="UP000199589">
    <property type="component" value="Unassembled WGS sequence"/>
</dbReference>
<proteinExistence type="inferred from homology"/>
<dbReference type="GO" id="GO:0006220">
    <property type="term" value="P:pyrimidine nucleotide metabolic process"/>
    <property type="evidence" value="ECO:0007669"/>
    <property type="project" value="UniProtKB-UniRule"/>
</dbReference>
<dbReference type="SUPFAM" id="SSF52540">
    <property type="entry name" value="P-loop containing nucleoside triphosphate hydrolases"/>
    <property type="match status" value="1"/>
</dbReference>
<keyword evidence="6 9" id="KW-0067">ATP-binding</keyword>
<evidence type="ECO:0000256" key="3">
    <source>
        <dbReference type="ARBA" id="ARBA00022679"/>
    </source>
</evidence>
<organism evidence="11 12">
    <name type="scientific">Marinilactibacillus piezotolerans</name>
    <dbReference type="NCBI Taxonomy" id="258723"/>
    <lineage>
        <taxon>Bacteria</taxon>
        <taxon>Bacillati</taxon>
        <taxon>Bacillota</taxon>
        <taxon>Bacilli</taxon>
        <taxon>Lactobacillales</taxon>
        <taxon>Carnobacteriaceae</taxon>
        <taxon>Marinilactibacillus</taxon>
    </lineage>
</organism>
<feature type="binding site" evidence="9">
    <location>
        <begin position="7"/>
        <end position="15"/>
    </location>
    <ligand>
        <name>ATP</name>
        <dbReference type="ChEBI" id="CHEBI:30616"/>
    </ligand>
</feature>
<dbReference type="Pfam" id="PF02224">
    <property type="entry name" value="Cytidylate_kin"/>
    <property type="match status" value="1"/>
</dbReference>
<evidence type="ECO:0000256" key="7">
    <source>
        <dbReference type="ARBA" id="ARBA00047615"/>
    </source>
</evidence>
<dbReference type="STRING" id="258723.GCA_900169305_00267"/>
<keyword evidence="12" id="KW-1185">Reference proteome</keyword>
<dbReference type="PANTHER" id="PTHR21299:SF2">
    <property type="entry name" value="CYTIDYLATE KINASE"/>
    <property type="match status" value="1"/>
</dbReference>
<sequence>MTVAIDGPASSGKSTVAKRIADQLNLIYVDSGAMYRTITYVVIKERIDLTDQKAIVNALNSVSIEFERTVEGQSVFCNKIDVTDKIRQNDVTNAVSIVAAHPLVREVLVERQRKIALKQNVIMDGRDIGTVVLPDASVKIFLVASVDERAERRHKENKQKGIESDLTKLKQEITDRDYKDSTRKVSPLKKADDAIEIDTTALSIDEVVKKIKEIIFEKYPNLRK</sequence>
<dbReference type="GO" id="GO:0036431">
    <property type="term" value="F:dCMP kinase activity"/>
    <property type="evidence" value="ECO:0007669"/>
    <property type="project" value="InterPro"/>
</dbReference>
<evidence type="ECO:0000256" key="4">
    <source>
        <dbReference type="ARBA" id="ARBA00022741"/>
    </source>
</evidence>
<reference evidence="12" key="1">
    <citation type="submission" date="2016-10" db="EMBL/GenBank/DDBJ databases">
        <authorList>
            <person name="Varghese N."/>
            <person name="Submissions S."/>
        </authorList>
    </citation>
    <scope>NUCLEOTIDE SEQUENCE [LARGE SCALE GENOMIC DNA]</scope>
    <source>
        <strain evidence="12">DSM 16108</strain>
    </source>
</reference>
<dbReference type="EC" id="2.7.4.25" evidence="9"/>
<comment type="catalytic activity">
    <reaction evidence="7 9">
        <text>dCMP + ATP = dCDP + ADP</text>
        <dbReference type="Rhea" id="RHEA:25094"/>
        <dbReference type="ChEBI" id="CHEBI:30616"/>
        <dbReference type="ChEBI" id="CHEBI:57566"/>
        <dbReference type="ChEBI" id="CHEBI:58593"/>
        <dbReference type="ChEBI" id="CHEBI:456216"/>
        <dbReference type="EC" id="2.7.4.25"/>
    </reaction>
</comment>
<dbReference type="Gene3D" id="3.40.50.300">
    <property type="entry name" value="P-loop containing nucleotide triphosphate hydrolases"/>
    <property type="match status" value="1"/>
</dbReference>
<dbReference type="InterPro" id="IPR011994">
    <property type="entry name" value="Cytidylate_kinase_dom"/>
</dbReference>
<comment type="subcellular location">
    <subcellularLocation>
        <location evidence="9">Cytoplasm</location>
    </subcellularLocation>
</comment>
<evidence type="ECO:0000256" key="2">
    <source>
        <dbReference type="ARBA" id="ARBA00022490"/>
    </source>
</evidence>
<evidence type="ECO:0000256" key="6">
    <source>
        <dbReference type="ARBA" id="ARBA00022840"/>
    </source>
</evidence>
<dbReference type="AlphaFoldDB" id="A0A1I3VQJ4"/>